<dbReference type="PANTHER" id="PTHR10775:SF182">
    <property type="entry name" value="TRANSPOSON, EN_SPM-LIKE, TRANSPOSASE-ASSOCIATED DOMAIN PROTEIN-RELATED"/>
    <property type="match status" value="1"/>
</dbReference>
<dbReference type="PANTHER" id="PTHR10775">
    <property type="entry name" value="OS08G0208400 PROTEIN"/>
    <property type="match status" value="1"/>
</dbReference>
<reference evidence="2" key="2">
    <citation type="submission" date="2022-06" db="UniProtKB">
        <authorList>
            <consortium name="EnsemblPlants"/>
        </authorList>
    </citation>
    <scope>IDENTIFICATION</scope>
</reference>
<dbReference type="EnsemblPlants" id="TuG1812S0000412000.01.T01">
    <property type="protein sequence ID" value="TuG1812S0000412000.01.T01.s_cds35138"/>
    <property type="gene ID" value="TuG1812S0000412000.01"/>
</dbReference>
<evidence type="ECO:0000259" key="1">
    <source>
        <dbReference type="Pfam" id="PF13963"/>
    </source>
</evidence>
<organism evidence="2 3">
    <name type="scientific">Triticum urartu</name>
    <name type="common">Red wild einkorn</name>
    <name type="synonym">Crithodium urartu</name>
    <dbReference type="NCBI Taxonomy" id="4572"/>
    <lineage>
        <taxon>Eukaryota</taxon>
        <taxon>Viridiplantae</taxon>
        <taxon>Streptophyta</taxon>
        <taxon>Embryophyta</taxon>
        <taxon>Tracheophyta</taxon>
        <taxon>Spermatophyta</taxon>
        <taxon>Magnoliopsida</taxon>
        <taxon>Liliopsida</taxon>
        <taxon>Poales</taxon>
        <taxon>Poaceae</taxon>
        <taxon>BOP clade</taxon>
        <taxon>Pooideae</taxon>
        <taxon>Triticodae</taxon>
        <taxon>Triticeae</taxon>
        <taxon>Triticinae</taxon>
        <taxon>Triticum</taxon>
    </lineage>
</organism>
<accession>A0A8R7R873</accession>
<dbReference type="AlphaFoldDB" id="A0A8R7R873"/>
<evidence type="ECO:0000313" key="3">
    <source>
        <dbReference type="Proteomes" id="UP000015106"/>
    </source>
</evidence>
<evidence type="ECO:0000313" key="2">
    <source>
        <dbReference type="EnsemblPlants" id="TuG1812S0000412000.01.T01.s_cds35138"/>
    </source>
</evidence>
<dbReference type="InterPro" id="IPR029480">
    <property type="entry name" value="Transpos_assoc"/>
</dbReference>
<dbReference type="Proteomes" id="UP000015106">
    <property type="component" value="Unassembled WGS sequence"/>
</dbReference>
<sequence>MKDFLNFAFDGAHPDSTVPCPCRRCLNVVPKTKKEAHTDLLFNGMDPTYTHWIYHGEQSDEGSMSEDSDNEDALDDGAGVCDMLNTLIRGTNMESNADIGEGAGDIYVDASSGDERNQEPNATAKVFFELLKEAKKELYPGCKDFTKLSFIVKLYQIKCVSGMTNRACDLVLQMFTHVLPKGHYIPTNLAKVRKVIRDLGLDYKKIHACINDCVLFRKILGWTIRRYMRALMIACYSVMNMLMQKSVLSVMRLDANLLLPVMKTMHQAVNQRSQCHRKF</sequence>
<protein>
    <recommendedName>
        <fullName evidence="1">Transposase-associated domain-containing protein</fullName>
    </recommendedName>
</protein>
<proteinExistence type="predicted"/>
<name>A0A8R7R873_TRIUA</name>
<reference evidence="3" key="1">
    <citation type="journal article" date="2013" name="Nature">
        <title>Draft genome of the wheat A-genome progenitor Triticum urartu.</title>
        <authorList>
            <person name="Ling H.Q."/>
            <person name="Zhao S."/>
            <person name="Liu D."/>
            <person name="Wang J."/>
            <person name="Sun H."/>
            <person name="Zhang C."/>
            <person name="Fan H."/>
            <person name="Li D."/>
            <person name="Dong L."/>
            <person name="Tao Y."/>
            <person name="Gao C."/>
            <person name="Wu H."/>
            <person name="Li Y."/>
            <person name="Cui Y."/>
            <person name="Guo X."/>
            <person name="Zheng S."/>
            <person name="Wang B."/>
            <person name="Yu K."/>
            <person name="Liang Q."/>
            <person name="Yang W."/>
            <person name="Lou X."/>
            <person name="Chen J."/>
            <person name="Feng M."/>
            <person name="Jian J."/>
            <person name="Zhang X."/>
            <person name="Luo G."/>
            <person name="Jiang Y."/>
            <person name="Liu J."/>
            <person name="Wang Z."/>
            <person name="Sha Y."/>
            <person name="Zhang B."/>
            <person name="Wu H."/>
            <person name="Tang D."/>
            <person name="Shen Q."/>
            <person name="Xue P."/>
            <person name="Zou S."/>
            <person name="Wang X."/>
            <person name="Liu X."/>
            <person name="Wang F."/>
            <person name="Yang Y."/>
            <person name="An X."/>
            <person name="Dong Z."/>
            <person name="Zhang K."/>
            <person name="Zhang X."/>
            <person name="Luo M.C."/>
            <person name="Dvorak J."/>
            <person name="Tong Y."/>
            <person name="Wang J."/>
            <person name="Yang H."/>
            <person name="Li Z."/>
            <person name="Wang D."/>
            <person name="Zhang A."/>
            <person name="Wang J."/>
        </authorList>
    </citation>
    <scope>NUCLEOTIDE SEQUENCE</scope>
    <source>
        <strain evidence="3">cv. G1812</strain>
    </source>
</reference>
<feature type="domain" description="Transposase-associated" evidence="1">
    <location>
        <begin position="2"/>
        <end position="57"/>
    </location>
</feature>
<dbReference type="Pfam" id="PF13963">
    <property type="entry name" value="Transpos_assoc"/>
    <property type="match status" value="1"/>
</dbReference>
<keyword evidence="3" id="KW-1185">Reference proteome</keyword>
<dbReference type="Gramene" id="TuG1812S0000412000.01.T01">
    <property type="protein sequence ID" value="TuG1812S0000412000.01.T01.s_cds35138"/>
    <property type="gene ID" value="TuG1812S0000412000.01"/>
</dbReference>